<dbReference type="EMBL" id="RQGF01000003">
    <property type="protein sequence ID" value="TGL65924.1"/>
    <property type="molecule type" value="Genomic_DNA"/>
</dbReference>
<dbReference type="Gene3D" id="2.120.10.30">
    <property type="entry name" value="TolB, C-terminal domain"/>
    <property type="match status" value="1"/>
</dbReference>
<dbReference type="AlphaFoldDB" id="A0A4R9KF01"/>
<dbReference type="PANTHER" id="PTHR24104:SF25">
    <property type="entry name" value="PROTEIN LIN-41"/>
    <property type="match status" value="1"/>
</dbReference>
<proteinExistence type="predicted"/>
<dbReference type="RefSeq" id="WP_135647451.1">
    <property type="nucleotide sequence ID" value="NZ_RQGF01000003.1"/>
</dbReference>
<dbReference type="PANTHER" id="PTHR24104">
    <property type="entry name" value="E3 UBIQUITIN-PROTEIN LIGASE NHLRC1-RELATED"/>
    <property type="match status" value="1"/>
</dbReference>
<gene>
    <name evidence="2" type="ORF">EHQ64_00330</name>
</gene>
<dbReference type="Proteomes" id="UP000297762">
    <property type="component" value="Unassembled WGS sequence"/>
</dbReference>
<dbReference type="Gene3D" id="2.40.10.500">
    <property type="match status" value="1"/>
</dbReference>
<dbReference type="InterPro" id="IPR011042">
    <property type="entry name" value="6-blade_b-propeller_TolB-like"/>
</dbReference>
<evidence type="ECO:0000313" key="2">
    <source>
        <dbReference type="EMBL" id="TGL65924.1"/>
    </source>
</evidence>
<dbReference type="OrthoDB" id="9799230at2"/>
<dbReference type="SUPFAM" id="SSF63829">
    <property type="entry name" value="Calcium-dependent phosphotriesterase"/>
    <property type="match status" value="1"/>
</dbReference>
<keyword evidence="3" id="KW-1185">Reference proteome</keyword>
<dbReference type="Pfam" id="PF01436">
    <property type="entry name" value="NHL"/>
    <property type="match status" value="1"/>
</dbReference>
<dbReference type="GO" id="GO:0008270">
    <property type="term" value="F:zinc ion binding"/>
    <property type="evidence" value="ECO:0007669"/>
    <property type="project" value="UniProtKB-KW"/>
</dbReference>
<name>A0A4R9KF01_9LEPT</name>
<accession>A0A4R9KF01</accession>
<dbReference type="InterPro" id="IPR001258">
    <property type="entry name" value="NHL_repeat"/>
</dbReference>
<dbReference type="InterPro" id="IPR050952">
    <property type="entry name" value="TRIM-NHL_E3_ligases"/>
</dbReference>
<evidence type="ECO:0000256" key="1">
    <source>
        <dbReference type="ARBA" id="ARBA00022737"/>
    </source>
</evidence>
<dbReference type="SUPFAM" id="SSF63825">
    <property type="entry name" value="YWTD domain"/>
    <property type="match status" value="1"/>
</dbReference>
<protein>
    <recommendedName>
        <fullName evidence="4">NHL repeat protein</fullName>
    </recommendedName>
</protein>
<evidence type="ECO:0000313" key="3">
    <source>
        <dbReference type="Proteomes" id="UP000297762"/>
    </source>
</evidence>
<evidence type="ECO:0008006" key="4">
    <source>
        <dbReference type="Google" id="ProtNLM"/>
    </source>
</evidence>
<reference evidence="2" key="1">
    <citation type="journal article" date="2019" name="PLoS Negl. Trop. Dis.">
        <title>Revisiting the worldwide diversity of Leptospira species in the environment.</title>
        <authorList>
            <person name="Vincent A.T."/>
            <person name="Schiettekatte O."/>
            <person name="Bourhy P."/>
            <person name="Veyrier F.J."/>
            <person name="Picardeau M."/>
        </authorList>
    </citation>
    <scope>NUCLEOTIDE SEQUENCE [LARGE SCALE GENOMIC DNA]</scope>
    <source>
        <strain evidence="2">201702455</strain>
    </source>
</reference>
<sequence>MAFSNSSSSSGFTTGQEASVVIGQNNFTTNVSNNNGSGTSGSISLSTVGDDCSSSVAPKGSPLYSNGKLFIPDTGNCRTLVFNSVPTSNYPAANFVIGQANGTTTSSTASSSVSTGPVDIATDGTKLLISDQTANRVLVYNTFPTASNASANAVIGQSNSTNTNSGANPALANEFRSHKGGLAVTSGGKVLVSDADRCGVLIWNSIPTTNGASANLVLAQTNFTNTGGILGLEGCLTSRDVWTDGTKLLVADSLYHKVFVWNTFPTSLGQAADLVLGSDDLDTYPAISGSGNNLMNGPTYVTSDGTRIFVTDSGNNRVLIWKSWPTASGAAADVVLGQSSFSDTSANTTATGLSNPQGLALINSNQLIVTDTGNNRHLIYNAK</sequence>
<organism evidence="2 3">
    <name type="scientific">Leptospira sarikeiensis</name>
    <dbReference type="NCBI Taxonomy" id="2484943"/>
    <lineage>
        <taxon>Bacteria</taxon>
        <taxon>Pseudomonadati</taxon>
        <taxon>Spirochaetota</taxon>
        <taxon>Spirochaetia</taxon>
        <taxon>Leptospirales</taxon>
        <taxon>Leptospiraceae</taxon>
        <taxon>Leptospira</taxon>
    </lineage>
</organism>
<comment type="caution">
    <text evidence="2">The sequence shown here is derived from an EMBL/GenBank/DDBJ whole genome shotgun (WGS) entry which is preliminary data.</text>
</comment>
<keyword evidence="1" id="KW-0677">Repeat</keyword>